<keyword evidence="2" id="KW-1185">Reference proteome</keyword>
<dbReference type="EMBL" id="KY295891">
    <property type="protein sequence ID" value="AQN31621.1"/>
    <property type="molecule type" value="Genomic_DNA"/>
</dbReference>
<sequence length="111" mass="12184">MAKLTKPKTTGLLHRDTVLATLLDNLLSKRRVTFEGVVPSEDTKIEIEVPATGDLDSSWASLVSLSTPTLCTAWITKVSDTRLEVHVFHTAQVEIDIDVDVYILGKHIVSA</sequence>
<reference evidence="1 2" key="1">
    <citation type="submission" date="2016-11" db="EMBL/GenBank/DDBJ databases">
        <title>Biological and genomic characterization of a historic collection of therapeutic Escherichia coli bacteriophage.</title>
        <authorList>
            <person name="Baig A."/>
            <person name="Colom J."/>
            <person name="Atterbury R."/>
            <person name="Barrow P."/>
        </authorList>
    </citation>
    <scope>NUCLEOTIDE SEQUENCE [LARGE SCALE GENOMIC DNA]</scope>
</reference>
<name>A0A1Q1PUD4_9CAUD</name>
<evidence type="ECO:0000313" key="1">
    <source>
        <dbReference type="EMBL" id="AQN31621.1"/>
    </source>
</evidence>
<evidence type="ECO:0000313" key="2">
    <source>
        <dbReference type="Proteomes" id="UP000226369"/>
    </source>
</evidence>
<dbReference type="Proteomes" id="UP000226369">
    <property type="component" value="Segment"/>
</dbReference>
<gene>
    <name evidence="1" type="ORF">B_37</name>
</gene>
<proteinExistence type="predicted"/>
<accession>A0A1Q1PUD4</accession>
<protein>
    <submittedName>
        <fullName evidence="1">Uncharacterized protein</fullName>
    </submittedName>
</protein>
<organism evidence="1 2">
    <name type="scientific">Escherichia phage vB_EcoP_B</name>
    <dbReference type="NCBI Taxonomy" id="1933107"/>
    <lineage>
        <taxon>Viruses</taxon>
        <taxon>Duplodnaviria</taxon>
        <taxon>Heunggongvirae</taxon>
        <taxon>Uroviricota</taxon>
        <taxon>Caudoviricetes</taxon>
        <taxon>Autographivirales</taxon>
        <taxon>Autosignataviridae</taxon>
        <taxon>Molineuxvirinae</taxon>
        <taxon>Vectrevirus</taxon>
        <taxon>Vectrevirus bee</taxon>
    </lineage>
</organism>